<dbReference type="Gene3D" id="1.10.10.10">
    <property type="entry name" value="Winged helix-like DNA-binding domain superfamily/Winged helix DNA-binding domain"/>
    <property type="match status" value="1"/>
</dbReference>
<dbReference type="Pfam" id="PF01475">
    <property type="entry name" value="FUR"/>
    <property type="match status" value="1"/>
</dbReference>
<comment type="caution">
    <text evidence="1">The sequence shown here is derived from an EMBL/GenBank/DDBJ whole genome shotgun (WGS) entry which is preliminary data.</text>
</comment>
<dbReference type="SUPFAM" id="SSF46785">
    <property type="entry name" value="Winged helix' DNA-binding domain"/>
    <property type="match status" value="1"/>
</dbReference>
<dbReference type="InterPro" id="IPR036390">
    <property type="entry name" value="WH_DNA-bd_sf"/>
</dbReference>
<dbReference type="RefSeq" id="WP_022502304.1">
    <property type="nucleotide sequence ID" value="NZ_JBBMEQ010000006.1"/>
</dbReference>
<name>A0ABV1BYW9_9FIRM</name>
<evidence type="ECO:0000313" key="1">
    <source>
        <dbReference type="EMBL" id="MEQ2379641.1"/>
    </source>
</evidence>
<dbReference type="InterPro" id="IPR002481">
    <property type="entry name" value="FUR"/>
</dbReference>
<proteinExistence type="predicted"/>
<keyword evidence="2" id="KW-1185">Reference proteome</keyword>
<dbReference type="EMBL" id="JBBMER010000004">
    <property type="protein sequence ID" value="MEQ2379641.1"/>
    <property type="molecule type" value="Genomic_DNA"/>
</dbReference>
<evidence type="ECO:0000313" key="2">
    <source>
        <dbReference type="Proteomes" id="UP001442364"/>
    </source>
</evidence>
<dbReference type="Proteomes" id="UP001442364">
    <property type="component" value="Unassembled WGS sequence"/>
</dbReference>
<accession>A0ABV1BYW9</accession>
<protein>
    <submittedName>
        <fullName evidence="1">Transcriptional repressor</fullName>
    </submittedName>
</protein>
<reference evidence="1 2" key="1">
    <citation type="submission" date="2024-03" db="EMBL/GenBank/DDBJ databases">
        <title>Human intestinal bacterial collection.</title>
        <authorList>
            <person name="Pauvert C."/>
            <person name="Hitch T.C.A."/>
            <person name="Clavel T."/>
        </authorList>
    </citation>
    <scope>NUCLEOTIDE SEQUENCE [LARGE SCALE GENOMIC DNA]</scope>
    <source>
        <strain evidence="1 2">CLA-AA-H255</strain>
    </source>
</reference>
<gene>
    <name evidence="1" type="ORF">WMO14_07080</name>
</gene>
<sequence length="152" mass="17369">MQKYYSCDKNASEVVGYERSEMQKDIILQRLRNRGCRITKQRMMLLDIILNEECSCCKEIYYKASKLDPNIGTATVYRMINTLEEIGAINRRNMYRVSCGSECNMNNTYTVEFDDNSVINLSASKWNQIVQKGLTACGYIDSKTVKSITGGP</sequence>
<dbReference type="InterPro" id="IPR036388">
    <property type="entry name" value="WH-like_DNA-bd_sf"/>
</dbReference>
<organism evidence="1 2">
    <name type="scientific">[Lactobacillus] rogosae</name>
    <dbReference type="NCBI Taxonomy" id="706562"/>
    <lineage>
        <taxon>Bacteria</taxon>
        <taxon>Bacillati</taxon>
        <taxon>Bacillota</taxon>
        <taxon>Clostridia</taxon>
        <taxon>Lachnospirales</taxon>
        <taxon>Lachnospiraceae</taxon>
        <taxon>Lachnospira</taxon>
    </lineage>
</organism>